<reference evidence="1" key="1">
    <citation type="submission" date="2021-06" db="EMBL/GenBank/DDBJ databases">
        <title>Parelaphostrongylus tenuis whole genome reference sequence.</title>
        <authorList>
            <person name="Garwood T.J."/>
            <person name="Larsen P.A."/>
            <person name="Fountain-Jones N.M."/>
            <person name="Garbe J.R."/>
            <person name="Macchietto M.G."/>
            <person name="Kania S.A."/>
            <person name="Gerhold R.W."/>
            <person name="Richards J.E."/>
            <person name="Wolf T.M."/>
        </authorList>
    </citation>
    <scope>NUCLEOTIDE SEQUENCE</scope>
    <source>
        <strain evidence="1">MNPRO001-30</strain>
        <tissue evidence="1">Meninges</tissue>
    </source>
</reference>
<organism evidence="1 2">
    <name type="scientific">Parelaphostrongylus tenuis</name>
    <name type="common">Meningeal worm</name>
    <dbReference type="NCBI Taxonomy" id="148309"/>
    <lineage>
        <taxon>Eukaryota</taxon>
        <taxon>Metazoa</taxon>
        <taxon>Ecdysozoa</taxon>
        <taxon>Nematoda</taxon>
        <taxon>Chromadorea</taxon>
        <taxon>Rhabditida</taxon>
        <taxon>Rhabditina</taxon>
        <taxon>Rhabditomorpha</taxon>
        <taxon>Strongyloidea</taxon>
        <taxon>Metastrongylidae</taxon>
        <taxon>Parelaphostrongylus</taxon>
    </lineage>
</organism>
<protein>
    <submittedName>
        <fullName evidence="1">Uncharacterized protein</fullName>
    </submittedName>
</protein>
<dbReference type="Proteomes" id="UP001196413">
    <property type="component" value="Unassembled WGS sequence"/>
</dbReference>
<dbReference type="AlphaFoldDB" id="A0AAD5QIL1"/>
<comment type="caution">
    <text evidence="1">The sequence shown here is derived from an EMBL/GenBank/DDBJ whole genome shotgun (WGS) entry which is preliminary data.</text>
</comment>
<gene>
    <name evidence="1" type="ORF">KIN20_003421</name>
</gene>
<dbReference type="EMBL" id="JAHQIW010000449">
    <property type="protein sequence ID" value="KAJ1348176.1"/>
    <property type="molecule type" value="Genomic_DNA"/>
</dbReference>
<evidence type="ECO:0000313" key="2">
    <source>
        <dbReference type="Proteomes" id="UP001196413"/>
    </source>
</evidence>
<proteinExistence type="predicted"/>
<keyword evidence="2" id="KW-1185">Reference proteome</keyword>
<name>A0AAD5QIL1_PARTN</name>
<sequence>MEDQLRCTRGSCTTHTVRSLSNFSFATWSDEEIAMNRTDYNKILSIFGTPKRVWRARSIVGLLLGATECHHRSAHIHKWNVIE</sequence>
<accession>A0AAD5QIL1</accession>
<evidence type="ECO:0000313" key="1">
    <source>
        <dbReference type="EMBL" id="KAJ1348176.1"/>
    </source>
</evidence>